<protein>
    <submittedName>
        <fullName evidence="3">Uncharacterized protein</fullName>
    </submittedName>
</protein>
<evidence type="ECO:0000313" key="3">
    <source>
        <dbReference type="EMBL" id="QBZ66322.1"/>
    </source>
</evidence>
<feature type="signal peptide" evidence="2">
    <location>
        <begin position="1"/>
        <end position="22"/>
    </location>
</feature>
<feature type="region of interest" description="Disordered" evidence="1">
    <location>
        <begin position="25"/>
        <end position="98"/>
    </location>
</feature>
<dbReference type="AlphaFoldDB" id="A0A4P7NV64"/>
<proteinExistence type="predicted"/>
<evidence type="ECO:0000313" key="4">
    <source>
        <dbReference type="Proteomes" id="UP000294847"/>
    </source>
</evidence>
<dbReference type="Proteomes" id="UP000294847">
    <property type="component" value="Chromosome 7"/>
</dbReference>
<evidence type="ECO:0000256" key="2">
    <source>
        <dbReference type="SAM" id="SignalP"/>
    </source>
</evidence>
<reference evidence="3 4" key="1">
    <citation type="journal article" date="2019" name="Mol. Biol. Evol.">
        <title>Blast fungal genomes show frequent chromosomal changes, gene gains and losses, and effector gene turnover.</title>
        <authorList>
            <person name="Gomez Luciano L.B."/>
            <person name="Jason Tsai I."/>
            <person name="Chuma I."/>
            <person name="Tosa Y."/>
            <person name="Chen Y.H."/>
            <person name="Li J.Y."/>
            <person name="Li M.Y."/>
            <person name="Jade Lu M.Y."/>
            <person name="Nakayashiki H."/>
            <person name="Li W.H."/>
        </authorList>
    </citation>
    <scope>NUCLEOTIDE SEQUENCE [LARGE SCALE GENOMIC DNA]</scope>
    <source>
        <strain evidence="3">MZ5-1-6</strain>
    </source>
</reference>
<dbReference type="Gene3D" id="3.90.210.10">
    <property type="entry name" value="Heat-Labile Enterotoxin, subunit A"/>
    <property type="match status" value="1"/>
</dbReference>
<accession>A0A4P7NV64</accession>
<evidence type="ECO:0000256" key="1">
    <source>
        <dbReference type="SAM" id="MobiDB-lite"/>
    </source>
</evidence>
<sequence length="228" mass="25163">MRTFSLLHILSLSSLLLNGASALGPSGSGHSGVGGQSSNPGSPRGAAAGVQAAKHGGSQAQNGRPKVGKELYHGSRSRPSVVEKAGGLKVQKKPQPGAPLMTYEQHVHTSRHHILKGEFKTEFISLEGDETIAETMLTKYYPSYLPTYIYYVDTTGIEGQFENVEWLYKLDKKKHPYGEGEDEWITRKDIPWSAIIGWYTVGGDDKTKWWHDNPTRFGPKPPMKARFP</sequence>
<keyword evidence="2" id="KW-0732">Signal</keyword>
<feature type="compositionally biased region" description="Gly residues" evidence="1">
    <location>
        <begin position="26"/>
        <end position="35"/>
    </location>
</feature>
<dbReference type="VEuPathDB" id="FungiDB:M_BR32_EuGene_00112691"/>
<dbReference type="EMBL" id="CP034210">
    <property type="protein sequence ID" value="QBZ66322.1"/>
    <property type="molecule type" value="Genomic_DNA"/>
</dbReference>
<gene>
    <name evidence="3" type="ORF">PoMZ_13295</name>
</gene>
<feature type="chain" id="PRO_5043736306" evidence="2">
    <location>
        <begin position="23"/>
        <end position="228"/>
    </location>
</feature>
<organism evidence="3 4">
    <name type="scientific">Pyricularia oryzae</name>
    <name type="common">Rice blast fungus</name>
    <name type="synonym">Magnaporthe oryzae</name>
    <dbReference type="NCBI Taxonomy" id="318829"/>
    <lineage>
        <taxon>Eukaryota</taxon>
        <taxon>Fungi</taxon>
        <taxon>Dikarya</taxon>
        <taxon>Ascomycota</taxon>
        <taxon>Pezizomycotina</taxon>
        <taxon>Sordariomycetes</taxon>
        <taxon>Sordariomycetidae</taxon>
        <taxon>Magnaporthales</taxon>
        <taxon>Pyriculariaceae</taxon>
        <taxon>Pyricularia</taxon>
    </lineage>
</organism>
<name>A0A4P7NV64_PYROR</name>
<dbReference type="SUPFAM" id="SSF56399">
    <property type="entry name" value="ADP-ribosylation"/>
    <property type="match status" value="1"/>
</dbReference>